<dbReference type="InterPro" id="IPR037689">
    <property type="entry name" value="BAG2"/>
</dbReference>
<accession>A0A8I6RMZ5</accession>
<dbReference type="OrthoDB" id="6284251at2759"/>
<evidence type="ECO:0008006" key="5">
    <source>
        <dbReference type="Google" id="ProtNLM"/>
    </source>
</evidence>
<dbReference type="GeneID" id="106665961"/>
<evidence type="ECO:0000256" key="2">
    <source>
        <dbReference type="SAM" id="MobiDB-lite"/>
    </source>
</evidence>
<dbReference type="Gene3D" id="1.20.58.890">
    <property type="match status" value="1"/>
</dbReference>
<feature type="coiled-coil region" evidence="1">
    <location>
        <begin position="25"/>
        <end position="52"/>
    </location>
</feature>
<dbReference type="AlphaFoldDB" id="A0A8I6RMZ5"/>
<dbReference type="GO" id="GO:0050821">
    <property type="term" value="P:protein stabilization"/>
    <property type="evidence" value="ECO:0007669"/>
    <property type="project" value="TreeGrafter"/>
</dbReference>
<evidence type="ECO:0000256" key="1">
    <source>
        <dbReference type="SAM" id="Coils"/>
    </source>
</evidence>
<dbReference type="OMA" id="SRQKCQQ"/>
<feature type="region of interest" description="Disordered" evidence="2">
    <location>
        <begin position="1"/>
        <end position="21"/>
    </location>
</feature>
<dbReference type="EnsemblMetazoa" id="XM_014392791.2">
    <property type="protein sequence ID" value="XP_014248277.1"/>
    <property type="gene ID" value="LOC106665961"/>
</dbReference>
<dbReference type="PANTHER" id="PTHR12334">
    <property type="entry name" value="BAG FAMILY MOLECULAR CHAPERONE REGULATOR 2"/>
    <property type="match status" value="1"/>
</dbReference>
<dbReference type="GO" id="GO:0051087">
    <property type="term" value="F:protein-folding chaperone binding"/>
    <property type="evidence" value="ECO:0007669"/>
    <property type="project" value="InterPro"/>
</dbReference>
<dbReference type="GO" id="GO:0000774">
    <property type="term" value="F:adenyl-nucleotide exchange factor activity"/>
    <property type="evidence" value="ECO:0007669"/>
    <property type="project" value="InterPro"/>
</dbReference>
<keyword evidence="1" id="KW-0175">Coiled coil</keyword>
<dbReference type="RefSeq" id="XP_014248277.1">
    <property type="nucleotide sequence ID" value="XM_014392791.2"/>
</dbReference>
<dbReference type="Proteomes" id="UP000494040">
    <property type="component" value="Unassembled WGS sequence"/>
</dbReference>
<evidence type="ECO:0000313" key="4">
    <source>
        <dbReference type="Proteomes" id="UP000494040"/>
    </source>
</evidence>
<reference evidence="3" key="1">
    <citation type="submission" date="2022-01" db="UniProtKB">
        <authorList>
            <consortium name="EnsemblMetazoa"/>
        </authorList>
    </citation>
    <scope>IDENTIFICATION</scope>
</reference>
<proteinExistence type="predicted"/>
<keyword evidence="4" id="KW-1185">Reference proteome</keyword>
<dbReference type="KEGG" id="clec:106665961"/>
<protein>
    <recommendedName>
        <fullName evidence="5">BAG family molecular chaperone regulator 2</fullName>
    </recommendedName>
</protein>
<evidence type="ECO:0000313" key="3">
    <source>
        <dbReference type="EnsemblMetazoa" id="XP_014248277.1"/>
    </source>
</evidence>
<name>A0A8I6RMZ5_CIMLE</name>
<sequence>MASNEETDCPVVQESMDDQESLHPKDRLLALLDRVEAEVEYLRSETMRLEERKDSVFTALDSLRNSDLLRELHETDRDDIEKYMERVSTRCLTIEILVRTVRSSQQEEALHQVNRLIDSLVVSFKSDPSTTKAKCQSYIASCSEQPEVPGDKVFENVLLGCTIDDQKKVKKRLQGLYNYLDSDGKFSALQVD</sequence>
<dbReference type="PANTHER" id="PTHR12334:SF6">
    <property type="entry name" value="BAG FAMILY MOLECULAR CHAPERONE REGULATOR 2"/>
    <property type="match status" value="1"/>
</dbReference>
<organism evidence="3 4">
    <name type="scientific">Cimex lectularius</name>
    <name type="common">Bed bug</name>
    <name type="synonym">Acanthia lectularia</name>
    <dbReference type="NCBI Taxonomy" id="79782"/>
    <lineage>
        <taxon>Eukaryota</taxon>
        <taxon>Metazoa</taxon>
        <taxon>Ecdysozoa</taxon>
        <taxon>Arthropoda</taxon>
        <taxon>Hexapoda</taxon>
        <taxon>Insecta</taxon>
        <taxon>Pterygota</taxon>
        <taxon>Neoptera</taxon>
        <taxon>Paraneoptera</taxon>
        <taxon>Hemiptera</taxon>
        <taxon>Heteroptera</taxon>
        <taxon>Panheteroptera</taxon>
        <taxon>Cimicomorpha</taxon>
        <taxon>Cimicidae</taxon>
        <taxon>Cimex</taxon>
    </lineage>
</organism>